<keyword evidence="3" id="KW-1185">Reference proteome</keyword>
<keyword evidence="1" id="KW-0812">Transmembrane</keyword>
<sequence length="263" mass="26890">MRLIAAELFRFRANRLWYWSLLAALVLGCGFTALFAVIGPENFDPPMPALTTHEGVRMMLGLATTTLFVPALIGAIAVTGEFRHQTFGHTVLAEPRRGRVLAAKLAALAIVGAGYALVVTAGTLAALYGTTAVAGTRLGAPPGEVLTTLFGAATAMVVYSVVGGGIGALVRHQLAAVGAVLGYFSLGEIVVLVLPGVNAVYPYLPGGASAALTDFGYLTEAVAADTGTVTTLLPPLAGLAVLLGYAVTVAALATVSSLRRDIP</sequence>
<keyword evidence="1" id="KW-0472">Membrane</keyword>
<feature type="transmembrane region" description="Helical" evidence="1">
    <location>
        <begin position="58"/>
        <end position="80"/>
    </location>
</feature>
<feature type="transmembrane region" description="Helical" evidence="1">
    <location>
        <begin position="177"/>
        <end position="197"/>
    </location>
</feature>
<reference evidence="2 3" key="1">
    <citation type="journal article" date="2015" name="Antonie Van Leeuwenhoek">
        <title>Prauserella endophytica sp. nov., an endophytic actinobacterium isolated from Tamarix taklamakanensis.</title>
        <authorList>
            <person name="Liu J.M."/>
            <person name="Habden X."/>
            <person name="Guo L."/>
            <person name="Tuo L."/>
            <person name="Jiang Z.K."/>
            <person name="Liu S.W."/>
            <person name="Liu X.F."/>
            <person name="Chen L."/>
            <person name="Li R.F."/>
            <person name="Zhang Y.Q."/>
            <person name="Sun C.H."/>
        </authorList>
    </citation>
    <scope>NUCLEOTIDE SEQUENCE [LARGE SCALE GENOMIC DNA]</scope>
    <source>
        <strain evidence="2 3">CGMCC 4.7182</strain>
    </source>
</reference>
<accession>A0ABY2RV94</accession>
<evidence type="ECO:0000313" key="3">
    <source>
        <dbReference type="Proteomes" id="UP000309992"/>
    </source>
</evidence>
<protein>
    <submittedName>
        <fullName evidence="2">ABC transporter permease</fullName>
    </submittedName>
</protein>
<evidence type="ECO:0000313" key="2">
    <source>
        <dbReference type="EMBL" id="TKG61869.1"/>
    </source>
</evidence>
<dbReference type="Proteomes" id="UP000309992">
    <property type="component" value="Unassembled WGS sequence"/>
</dbReference>
<organism evidence="2 3">
    <name type="scientific">Prauserella endophytica</name>
    <dbReference type="NCBI Taxonomy" id="1592324"/>
    <lineage>
        <taxon>Bacteria</taxon>
        <taxon>Bacillati</taxon>
        <taxon>Actinomycetota</taxon>
        <taxon>Actinomycetes</taxon>
        <taxon>Pseudonocardiales</taxon>
        <taxon>Pseudonocardiaceae</taxon>
        <taxon>Prauserella</taxon>
        <taxon>Prauserella coralliicola group</taxon>
    </lineage>
</organism>
<dbReference type="Pfam" id="PF12730">
    <property type="entry name" value="ABC2_membrane_4"/>
    <property type="match status" value="1"/>
</dbReference>
<keyword evidence="1" id="KW-1133">Transmembrane helix</keyword>
<feature type="transmembrane region" description="Helical" evidence="1">
    <location>
        <begin position="148"/>
        <end position="170"/>
    </location>
</feature>
<dbReference type="RefSeq" id="WP_112273599.1">
    <property type="nucleotide sequence ID" value="NZ_SWMS01000029.1"/>
</dbReference>
<feature type="transmembrane region" description="Helical" evidence="1">
    <location>
        <begin position="236"/>
        <end position="258"/>
    </location>
</feature>
<dbReference type="EMBL" id="SWMS01000029">
    <property type="protein sequence ID" value="TKG61869.1"/>
    <property type="molecule type" value="Genomic_DNA"/>
</dbReference>
<gene>
    <name evidence="2" type="ORF">FCN18_33075</name>
</gene>
<comment type="caution">
    <text evidence="2">The sequence shown here is derived from an EMBL/GenBank/DDBJ whole genome shotgun (WGS) entry which is preliminary data.</text>
</comment>
<proteinExistence type="predicted"/>
<feature type="transmembrane region" description="Helical" evidence="1">
    <location>
        <begin position="101"/>
        <end position="128"/>
    </location>
</feature>
<name>A0ABY2RV94_9PSEU</name>
<feature type="transmembrane region" description="Helical" evidence="1">
    <location>
        <begin position="16"/>
        <end position="38"/>
    </location>
</feature>
<dbReference type="PROSITE" id="PS51257">
    <property type="entry name" value="PROKAR_LIPOPROTEIN"/>
    <property type="match status" value="1"/>
</dbReference>
<evidence type="ECO:0000256" key="1">
    <source>
        <dbReference type="SAM" id="Phobius"/>
    </source>
</evidence>